<dbReference type="AlphaFoldDB" id="A0A4Y2RMS4"/>
<name>A0A4Y2RMS4_ARAVE</name>
<gene>
    <name evidence="2" type="ORF">AVEN_228316_1</name>
    <name evidence="3" type="ORF">AVEN_270285_1</name>
    <name evidence="4" type="ORF">AVEN_70919_1</name>
    <name evidence="1" type="ORF">AVEN_99563_1</name>
</gene>
<sequence>MIQGFCLPTGRVPPHRNIHVHQYLNDEIPHLWNERVGKDELALFPWLLRSPDLAPCDFFLWEHIKDLGFVPPPPKALEEHRERIHAALITIDRMTLQNNWNEFDYRLHV</sequence>
<dbReference type="GO" id="GO:0003676">
    <property type="term" value="F:nucleic acid binding"/>
    <property type="evidence" value="ECO:0007669"/>
    <property type="project" value="InterPro"/>
</dbReference>
<organism evidence="4 5">
    <name type="scientific">Araneus ventricosus</name>
    <name type="common">Orbweaver spider</name>
    <name type="synonym">Epeira ventricosa</name>
    <dbReference type="NCBI Taxonomy" id="182803"/>
    <lineage>
        <taxon>Eukaryota</taxon>
        <taxon>Metazoa</taxon>
        <taxon>Ecdysozoa</taxon>
        <taxon>Arthropoda</taxon>
        <taxon>Chelicerata</taxon>
        <taxon>Arachnida</taxon>
        <taxon>Araneae</taxon>
        <taxon>Araneomorphae</taxon>
        <taxon>Entelegynae</taxon>
        <taxon>Araneoidea</taxon>
        <taxon>Araneidae</taxon>
        <taxon>Araneus</taxon>
    </lineage>
</organism>
<dbReference type="OrthoDB" id="8122262at2759"/>
<dbReference type="PANTHER" id="PTHR47326:SF1">
    <property type="entry name" value="HTH PSQ-TYPE DOMAIN-CONTAINING PROTEIN"/>
    <property type="match status" value="1"/>
</dbReference>
<evidence type="ECO:0000313" key="5">
    <source>
        <dbReference type="Proteomes" id="UP000499080"/>
    </source>
</evidence>
<dbReference type="EMBL" id="BGPR01146094">
    <property type="protein sequence ID" value="GBN76961.1"/>
    <property type="molecule type" value="Genomic_DNA"/>
</dbReference>
<evidence type="ECO:0000313" key="2">
    <source>
        <dbReference type="EMBL" id="GBN76938.1"/>
    </source>
</evidence>
<dbReference type="InterPro" id="IPR036397">
    <property type="entry name" value="RNaseH_sf"/>
</dbReference>
<dbReference type="EMBL" id="BGPR01146106">
    <property type="protein sequence ID" value="GBN76988.1"/>
    <property type="molecule type" value="Genomic_DNA"/>
</dbReference>
<evidence type="ECO:0000313" key="1">
    <source>
        <dbReference type="EMBL" id="GBN76928.1"/>
    </source>
</evidence>
<dbReference type="EMBL" id="BGPR01146086">
    <property type="protein sequence ID" value="GBN76938.1"/>
    <property type="molecule type" value="Genomic_DNA"/>
</dbReference>
<protein>
    <submittedName>
        <fullName evidence="4">Uncharacterized protein</fullName>
    </submittedName>
</protein>
<dbReference type="Gene3D" id="3.30.420.10">
    <property type="entry name" value="Ribonuclease H-like superfamily/Ribonuclease H"/>
    <property type="match status" value="1"/>
</dbReference>
<dbReference type="PANTHER" id="PTHR47326">
    <property type="entry name" value="TRANSPOSABLE ELEMENT TC3 TRANSPOSASE-LIKE PROTEIN"/>
    <property type="match status" value="1"/>
</dbReference>
<accession>A0A4Y2RMS4</accession>
<evidence type="ECO:0000313" key="3">
    <source>
        <dbReference type="EMBL" id="GBN76961.1"/>
    </source>
</evidence>
<evidence type="ECO:0000313" key="4">
    <source>
        <dbReference type="EMBL" id="GBN76988.1"/>
    </source>
</evidence>
<proteinExistence type="predicted"/>
<comment type="caution">
    <text evidence="4">The sequence shown here is derived from an EMBL/GenBank/DDBJ whole genome shotgun (WGS) entry which is preliminary data.</text>
</comment>
<dbReference type="Proteomes" id="UP000499080">
    <property type="component" value="Unassembled WGS sequence"/>
</dbReference>
<dbReference type="EMBL" id="BGPR01146081">
    <property type="protein sequence ID" value="GBN76928.1"/>
    <property type="molecule type" value="Genomic_DNA"/>
</dbReference>
<keyword evidence="5" id="KW-1185">Reference proteome</keyword>
<reference evidence="4 5" key="1">
    <citation type="journal article" date="2019" name="Sci. Rep.">
        <title>Orb-weaving spider Araneus ventricosus genome elucidates the spidroin gene catalogue.</title>
        <authorList>
            <person name="Kono N."/>
            <person name="Nakamura H."/>
            <person name="Ohtoshi R."/>
            <person name="Moran D.A.P."/>
            <person name="Shinohara A."/>
            <person name="Yoshida Y."/>
            <person name="Fujiwara M."/>
            <person name="Mori M."/>
            <person name="Tomita M."/>
            <person name="Arakawa K."/>
        </authorList>
    </citation>
    <scope>NUCLEOTIDE SEQUENCE [LARGE SCALE GENOMIC DNA]</scope>
</reference>